<reference evidence="1" key="1">
    <citation type="submission" date="2023-10" db="EMBL/GenBank/DDBJ databases">
        <authorList>
            <person name="Domelevo Entfellner J.-B."/>
        </authorList>
    </citation>
    <scope>NUCLEOTIDE SEQUENCE</scope>
</reference>
<proteinExistence type="predicted"/>
<dbReference type="EMBL" id="OY731399">
    <property type="protein sequence ID" value="CAJ1934149.1"/>
    <property type="molecule type" value="Genomic_DNA"/>
</dbReference>
<gene>
    <name evidence="1" type="ORF">AYBTSS11_LOCUS6759</name>
</gene>
<name>A0AA86VFP8_9FABA</name>
<dbReference type="Proteomes" id="UP001189624">
    <property type="component" value="Chromosome 2"/>
</dbReference>
<sequence>MRDGDIFYGNDDHTEMNDCMYKEDVIESMSREREFKDLKRKRRHTSRCNSFFLSCLEFFTLLREEREDLQIHCLQIRVSMSETWRKKNKLGQYAEYKEYFGDVLYGNDDDAGMDDYDYVFTEDVIVLMRREREYKELRRREKWRSTSYFGQCFHFFSLLRAFFKF</sequence>
<dbReference type="AlphaFoldDB" id="A0AA86VFP8"/>
<protein>
    <submittedName>
        <fullName evidence="1">Uncharacterized protein</fullName>
    </submittedName>
</protein>
<keyword evidence="2" id="KW-1185">Reference proteome</keyword>
<organism evidence="1 2">
    <name type="scientific">Sphenostylis stenocarpa</name>
    <dbReference type="NCBI Taxonomy" id="92480"/>
    <lineage>
        <taxon>Eukaryota</taxon>
        <taxon>Viridiplantae</taxon>
        <taxon>Streptophyta</taxon>
        <taxon>Embryophyta</taxon>
        <taxon>Tracheophyta</taxon>
        <taxon>Spermatophyta</taxon>
        <taxon>Magnoliopsida</taxon>
        <taxon>eudicotyledons</taxon>
        <taxon>Gunneridae</taxon>
        <taxon>Pentapetalae</taxon>
        <taxon>rosids</taxon>
        <taxon>fabids</taxon>
        <taxon>Fabales</taxon>
        <taxon>Fabaceae</taxon>
        <taxon>Papilionoideae</taxon>
        <taxon>50 kb inversion clade</taxon>
        <taxon>NPAAA clade</taxon>
        <taxon>indigoferoid/millettioid clade</taxon>
        <taxon>Phaseoleae</taxon>
        <taxon>Sphenostylis</taxon>
    </lineage>
</organism>
<evidence type="ECO:0000313" key="2">
    <source>
        <dbReference type="Proteomes" id="UP001189624"/>
    </source>
</evidence>
<evidence type="ECO:0000313" key="1">
    <source>
        <dbReference type="EMBL" id="CAJ1934149.1"/>
    </source>
</evidence>
<accession>A0AA86VFP8</accession>
<dbReference type="Gramene" id="rna-AYBTSS11_LOCUS6759">
    <property type="protein sequence ID" value="CAJ1934149.1"/>
    <property type="gene ID" value="gene-AYBTSS11_LOCUS6759"/>
</dbReference>